<dbReference type="OrthoDB" id="58701at2759"/>
<gene>
    <name evidence="1" type="ORF">H310_05851</name>
</gene>
<dbReference type="VEuPathDB" id="FungiDB:H310_05851"/>
<proteinExistence type="predicted"/>
<accession>A0A024U7Q8</accession>
<dbReference type="EMBL" id="KI913961">
    <property type="protein sequence ID" value="ETW02304.1"/>
    <property type="molecule type" value="Genomic_DNA"/>
</dbReference>
<organism evidence="1">
    <name type="scientific">Aphanomyces invadans</name>
    <dbReference type="NCBI Taxonomy" id="157072"/>
    <lineage>
        <taxon>Eukaryota</taxon>
        <taxon>Sar</taxon>
        <taxon>Stramenopiles</taxon>
        <taxon>Oomycota</taxon>
        <taxon>Saprolegniomycetes</taxon>
        <taxon>Saprolegniales</taxon>
        <taxon>Verrucalvaceae</taxon>
        <taxon>Aphanomyces</taxon>
    </lineage>
</organism>
<name>A0A024U7Q8_9STRA</name>
<protein>
    <recommendedName>
        <fullName evidence="2">Hemerythrin-like domain-containing protein</fullName>
    </recommendedName>
</protein>
<evidence type="ECO:0008006" key="2">
    <source>
        <dbReference type="Google" id="ProtNLM"/>
    </source>
</evidence>
<dbReference type="RefSeq" id="XP_008868909.1">
    <property type="nucleotide sequence ID" value="XM_008870687.1"/>
</dbReference>
<dbReference type="AlphaFoldDB" id="A0A024U7Q8"/>
<sequence>METSWTKMIEHVKVAGQDLRAKGRKMWSGMDAAKDMLVNTVLHHTAGQLTVVSVAAYLKRKSLLCDLVDMDCQYLQMVHVMADEELMESLLRFHIHVPTVPSRELMVQVLYSVKENSFWRDHYTIHPNAYRVRPWLASHGYIRRMMCDVQAKVRALKHLDPPALTNPMLDDIRCSFQSLHSAVQQHNELEIRVLFHALAQHVLHDIGALDHLLFVNSDAYYPDQILKCIRHMQGVLTNDQDNPPTASTGTSSFTDCHEDDVKAHAMLAKSMPAANAATQDTDAMQQFMDVYFDSIENKLREEEVAVTVRWLTLSFEAHRTILSQLPAEAKHFVYRTPSAVWTAPP</sequence>
<evidence type="ECO:0000313" key="1">
    <source>
        <dbReference type="EMBL" id="ETW02304.1"/>
    </source>
</evidence>
<dbReference type="GeneID" id="20082901"/>
<reference evidence="1" key="1">
    <citation type="submission" date="2013-12" db="EMBL/GenBank/DDBJ databases">
        <title>The Genome Sequence of Aphanomyces invadans NJM9701.</title>
        <authorList>
            <consortium name="The Broad Institute Genomics Platform"/>
            <person name="Russ C."/>
            <person name="Tyler B."/>
            <person name="van West P."/>
            <person name="Dieguez-Uribeondo J."/>
            <person name="Young S.K."/>
            <person name="Zeng Q."/>
            <person name="Gargeya S."/>
            <person name="Fitzgerald M."/>
            <person name="Abouelleil A."/>
            <person name="Alvarado L."/>
            <person name="Chapman S.B."/>
            <person name="Gainer-Dewar J."/>
            <person name="Goldberg J."/>
            <person name="Griggs A."/>
            <person name="Gujja S."/>
            <person name="Hansen M."/>
            <person name="Howarth C."/>
            <person name="Imamovic A."/>
            <person name="Ireland A."/>
            <person name="Larimer J."/>
            <person name="McCowan C."/>
            <person name="Murphy C."/>
            <person name="Pearson M."/>
            <person name="Poon T.W."/>
            <person name="Priest M."/>
            <person name="Roberts A."/>
            <person name="Saif S."/>
            <person name="Shea T."/>
            <person name="Sykes S."/>
            <person name="Wortman J."/>
            <person name="Nusbaum C."/>
            <person name="Birren B."/>
        </authorList>
    </citation>
    <scope>NUCLEOTIDE SEQUENCE [LARGE SCALE GENOMIC DNA]</scope>
    <source>
        <strain evidence="1">NJM9701</strain>
    </source>
</reference>